<dbReference type="AlphaFoldDB" id="A0A5C5YFI2"/>
<reference evidence="2 3" key="1">
    <citation type="submission" date="2019-02" db="EMBL/GenBank/DDBJ databases">
        <title>Deep-cultivation of Planctomycetes and their phenomic and genomic characterization uncovers novel biology.</title>
        <authorList>
            <person name="Wiegand S."/>
            <person name="Jogler M."/>
            <person name="Boedeker C."/>
            <person name="Pinto D."/>
            <person name="Vollmers J."/>
            <person name="Rivas-Marin E."/>
            <person name="Kohn T."/>
            <person name="Peeters S.H."/>
            <person name="Heuer A."/>
            <person name="Rast P."/>
            <person name="Oberbeckmann S."/>
            <person name="Bunk B."/>
            <person name="Jeske O."/>
            <person name="Meyerdierks A."/>
            <person name="Storesund J.E."/>
            <person name="Kallscheuer N."/>
            <person name="Luecker S."/>
            <person name="Lage O.M."/>
            <person name="Pohl T."/>
            <person name="Merkel B.J."/>
            <person name="Hornburger P."/>
            <person name="Mueller R.-W."/>
            <person name="Bruemmer F."/>
            <person name="Labrenz M."/>
            <person name="Spormann A.M."/>
            <person name="Op Den Camp H."/>
            <person name="Overmann J."/>
            <person name="Amann R."/>
            <person name="Jetten M.S.M."/>
            <person name="Mascher T."/>
            <person name="Medema M.H."/>
            <person name="Devos D.P."/>
            <person name="Kaster A.-K."/>
            <person name="Ovreas L."/>
            <person name="Rohde M."/>
            <person name="Galperin M.Y."/>
            <person name="Jogler C."/>
        </authorList>
    </citation>
    <scope>NUCLEOTIDE SEQUENCE [LARGE SCALE GENOMIC DNA]</scope>
    <source>
        <strain evidence="2 3">Pan14r</strain>
    </source>
</reference>
<keyword evidence="3" id="KW-1185">Reference proteome</keyword>
<protein>
    <submittedName>
        <fullName evidence="2">Uncharacterized protein</fullName>
    </submittedName>
</protein>
<feature type="transmembrane region" description="Helical" evidence="1">
    <location>
        <begin position="162"/>
        <end position="180"/>
    </location>
</feature>
<sequence precursor="true">MNSVRFSMVVIVATVSFWLSAACTGAAQSAKTSGVDAATTDNVDLAQAEAGETSSEKLTETLEGEFDTTDIAATTAWAESLHLADWLGPLAPVALSPFFGIALLSGLALYGPDWITDNALLGASGPLQNPTLFWIFVGLTVLTSLPRLTKVSKPIAQALDRLETYAVIVILLVIKVVAAIESPDPEPQVAMIQFGVISFTADTLLAVAMVINILIINSVKFFFEFLVWLTPVPFLDAVFEICNKTICAALMAVYAYSPTVATVINLGVLVVAALILRWISRRVTFYRTMVLDPILAKLWTGFGSPRKPELIVFPQDDIGPFPAKSRLTLCRDTDGKGWQLKQAGWWTSPTVHSIAESAAPTLHHGWVMHTIRFADGSTCSLVTSRRYDAAMDRVAETLLLKLAADRPETDQPADLRQEFA</sequence>
<feature type="transmembrane region" description="Helical" evidence="1">
    <location>
        <begin position="259"/>
        <end position="279"/>
    </location>
</feature>
<evidence type="ECO:0000313" key="3">
    <source>
        <dbReference type="Proteomes" id="UP000317238"/>
    </source>
</evidence>
<keyword evidence="1" id="KW-0812">Transmembrane</keyword>
<keyword evidence="1" id="KW-0472">Membrane</keyword>
<accession>A0A5C5YFI2</accession>
<dbReference type="PROSITE" id="PS51257">
    <property type="entry name" value="PROKAR_LIPOPROTEIN"/>
    <property type="match status" value="1"/>
</dbReference>
<feature type="transmembrane region" description="Helical" evidence="1">
    <location>
        <begin position="192"/>
        <end position="214"/>
    </location>
</feature>
<proteinExistence type="predicted"/>
<dbReference type="EMBL" id="SJPL01000001">
    <property type="protein sequence ID" value="TWT72032.1"/>
    <property type="molecule type" value="Genomic_DNA"/>
</dbReference>
<feature type="transmembrane region" description="Helical" evidence="1">
    <location>
        <begin position="131"/>
        <end position="150"/>
    </location>
</feature>
<evidence type="ECO:0000313" key="2">
    <source>
        <dbReference type="EMBL" id="TWT72032.1"/>
    </source>
</evidence>
<organism evidence="2 3">
    <name type="scientific">Crateriforma conspicua</name>
    <dbReference type="NCBI Taxonomy" id="2527996"/>
    <lineage>
        <taxon>Bacteria</taxon>
        <taxon>Pseudomonadati</taxon>
        <taxon>Planctomycetota</taxon>
        <taxon>Planctomycetia</taxon>
        <taxon>Planctomycetales</taxon>
        <taxon>Planctomycetaceae</taxon>
        <taxon>Crateriforma</taxon>
    </lineage>
</organism>
<dbReference type="OrthoDB" id="292498at2"/>
<dbReference type="Proteomes" id="UP000317238">
    <property type="component" value="Unassembled WGS sequence"/>
</dbReference>
<name>A0A5C5YFI2_9PLAN</name>
<keyword evidence="1" id="KW-1133">Transmembrane helix</keyword>
<evidence type="ECO:0000256" key="1">
    <source>
        <dbReference type="SAM" id="Phobius"/>
    </source>
</evidence>
<comment type="caution">
    <text evidence="2">The sequence shown here is derived from an EMBL/GenBank/DDBJ whole genome shotgun (WGS) entry which is preliminary data.</text>
</comment>
<dbReference type="RefSeq" id="WP_146440136.1">
    <property type="nucleotide sequence ID" value="NZ_SJPL01000001.1"/>
</dbReference>
<gene>
    <name evidence="2" type="ORF">Pan14r_43490</name>
</gene>
<feature type="transmembrane region" description="Helical" evidence="1">
    <location>
        <begin position="6"/>
        <end position="27"/>
    </location>
</feature>
<feature type="transmembrane region" description="Helical" evidence="1">
    <location>
        <begin position="90"/>
        <end position="111"/>
    </location>
</feature>